<keyword evidence="5 7" id="KW-1133">Transmembrane helix</keyword>
<proteinExistence type="inferred from homology"/>
<feature type="transmembrane region" description="Helical" evidence="7">
    <location>
        <begin position="187"/>
        <end position="205"/>
    </location>
</feature>
<feature type="transmembrane region" description="Helical" evidence="7">
    <location>
        <begin position="31"/>
        <end position="49"/>
    </location>
</feature>
<dbReference type="KEGG" id="vch:VC_2346"/>
<evidence type="ECO:0000256" key="1">
    <source>
        <dbReference type="ARBA" id="ARBA00004236"/>
    </source>
</evidence>
<evidence type="ECO:0000256" key="4">
    <source>
        <dbReference type="ARBA" id="ARBA00022692"/>
    </source>
</evidence>
<keyword evidence="3" id="KW-1003">Cell membrane</keyword>
<reference evidence="8 9" key="1">
    <citation type="journal article" date="2000" name="Nature">
        <title>DNA sequence of both chromosomes of the cholera pathogen Vibrio cholerae.</title>
        <authorList>
            <person name="Heidelberg J.F."/>
            <person name="Eisen J.A."/>
            <person name="Nelson W.C."/>
            <person name="Clayton R.A."/>
            <person name="Gwinn M.L."/>
            <person name="Dodson R.J."/>
            <person name="Haft D.H."/>
            <person name="Hickey E.K."/>
            <person name="Peterson J.D."/>
            <person name="Umayam L.A."/>
            <person name="Gill S.R."/>
            <person name="Nelson K.E."/>
            <person name="Read T.D."/>
            <person name="Tettelin H."/>
            <person name="Richardson D."/>
            <person name="Ermolaeva M.D."/>
            <person name="Vamathevan J."/>
            <person name="Bass S."/>
            <person name="Qin H."/>
            <person name="Dragoi I."/>
            <person name="Sellers P."/>
            <person name="McDonald L."/>
            <person name="Utterback T."/>
            <person name="Fleishmann R.D."/>
            <person name="Nierman W.C."/>
            <person name="White O."/>
            <person name="Salzberg S.L."/>
            <person name="Smith H.O."/>
            <person name="Colwell R.R."/>
            <person name="Mekalanos J.J."/>
            <person name="Venter J.C."/>
            <person name="Fraser C.M."/>
        </authorList>
    </citation>
    <scope>NUCLEOTIDE SEQUENCE [LARGE SCALE GENOMIC DNA]</scope>
    <source>
        <strain evidence="9">ATCC 39315 / El Tor Inaba N16961</strain>
    </source>
</reference>
<evidence type="ECO:0000256" key="3">
    <source>
        <dbReference type="ARBA" id="ARBA00022475"/>
    </source>
</evidence>
<evidence type="ECO:0000256" key="2">
    <source>
        <dbReference type="ARBA" id="ARBA00005362"/>
    </source>
</evidence>
<gene>
    <name evidence="8" type="ordered locus">VC_2346</name>
</gene>
<dbReference type="Proteomes" id="UP000000584">
    <property type="component" value="Chromosome I"/>
</dbReference>
<evidence type="ECO:0000313" key="9">
    <source>
        <dbReference type="Proteomes" id="UP000000584"/>
    </source>
</evidence>
<evidence type="ECO:0000256" key="5">
    <source>
        <dbReference type="ARBA" id="ARBA00022989"/>
    </source>
</evidence>
<dbReference type="HOGENOM" id="CLU_114938_0_0_6"/>
<organism evidence="8 9">
    <name type="scientific">Vibrio cholerae serotype O1 (strain ATCC 39315 / El Tor Inaba N16961)</name>
    <dbReference type="NCBI Taxonomy" id="243277"/>
    <lineage>
        <taxon>Bacteria</taxon>
        <taxon>Pseudomonadati</taxon>
        <taxon>Pseudomonadota</taxon>
        <taxon>Gammaproteobacteria</taxon>
        <taxon>Vibrionales</taxon>
        <taxon>Vibrionaceae</taxon>
        <taxon>Vibrio</taxon>
    </lineage>
</organism>
<protein>
    <submittedName>
        <fullName evidence="8">Smp protein, putative</fullName>
    </submittedName>
</protein>
<evidence type="ECO:0000256" key="7">
    <source>
        <dbReference type="SAM" id="Phobius"/>
    </source>
</evidence>
<sequence>MQFKNASLNMSAVGFLQVSFDMDGSLFSFRVVVRVATVLAVAVMFFITIQNSVVISKGNERIQANQLETLTKVLITQAAMSAGSMIADQDQERLLALTNQLATDRLVFDASIYDSEGVLLAASESALSVREVLGLDTPLHTASIGRQQLVEPVVHDGSLIGFVRITFETGKVTAISDHHYRKSDHNMYWMLLMSFVSGILLTLLLQRRPKKPTGENLLLKQAEQSLND</sequence>
<dbReference type="DNASU" id="2613142"/>
<accession>Q9KPM1</accession>
<comment type="subcellular location">
    <subcellularLocation>
        <location evidence="1">Cell membrane</location>
    </subcellularLocation>
</comment>
<evidence type="ECO:0000256" key="6">
    <source>
        <dbReference type="ARBA" id="ARBA00023136"/>
    </source>
</evidence>
<comment type="similarity">
    <text evidence="2">Belongs to the Smp family.</text>
</comment>
<dbReference type="EnsemblBacteria" id="AAF95489">
    <property type="protein sequence ID" value="AAF95489"/>
    <property type="gene ID" value="VC_2346"/>
</dbReference>
<dbReference type="STRING" id="243277.VC_2346"/>
<keyword evidence="9" id="KW-1185">Reference proteome</keyword>
<dbReference type="eggNOG" id="COG3726">
    <property type="taxonomic scope" value="Bacteria"/>
</dbReference>
<dbReference type="EMBL" id="AE003852">
    <property type="protein sequence ID" value="AAF95489.1"/>
    <property type="molecule type" value="Genomic_DNA"/>
</dbReference>
<dbReference type="InterPro" id="IPR019305">
    <property type="entry name" value="Uncharacterised_Smp"/>
</dbReference>
<dbReference type="GO" id="GO:0005886">
    <property type="term" value="C:plasma membrane"/>
    <property type="evidence" value="ECO:0007669"/>
    <property type="project" value="UniProtKB-SubCell"/>
</dbReference>
<dbReference type="Pfam" id="PF10144">
    <property type="entry name" value="SMP_2"/>
    <property type="match status" value="1"/>
</dbReference>
<dbReference type="AlphaFoldDB" id="Q9KPM1"/>
<evidence type="ECO:0000313" key="8">
    <source>
        <dbReference type="EMBL" id="AAF95489.1"/>
    </source>
</evidence>
<keyword evidence="4 7" id="KW-0812">Transmembrane</keyword>
<name>Q9KPM1_VIBCH</name>
<dbReference type="PIR" id="B82087">
    <property type="entry name" value="B82087"/>
</dbReference>
<keyword evidence="6 7" id="KW-0472">Membrane</keyword>